<keyword evidence="19" id="KW-0472">Membrane</keyword>
<evidence type="ECO:0000256" key="18">
    <source>
        <dbReference type="ARBA" id="ARBA00022989"/>
    </source>
</evidence>
<evidence type="ECO:0000256" key="15">
    <source>
        <dbReference type="ARBA" id="ARBA00022960"/>
    </source>
</evidence>
<dbReference type="InterPro" id="IPR001264">
    <property type="entry name" value="Glyco_trans_51"/>
</dbReference>
<dbReference type="Pfam" id="PF00912">
    <property type="entry name" value="Transgly"/>
    <property type="match status" value="1"/>
</dbReference>
<evidence type="ECO:0000259" key="28">
    <source>
        <dbReference type="Pfam" id="PF00912"/>
    </source>
</evidence>
<evidence type="ECO:0000256" key="17">
    <source>
        <dbReference type="ARBA" id="ARBA00022984"/>
    </source>
</evidence>
<comment type="pathway">
    <text evidence="2">Cell wall biogenesis; peptidoglycan biosynthesis.</text>
</comment>
<proteinExistence type="inferred from homology"/>
<keyword evidence="14" id="KW-0378">Hydrolase</keyword>
<dbReference type="Pfam" id="PF17092">
    <property type="entry name" value="PCB_OB"/>
    <property type="match status" value="1"/>
</dbReference>
<gene>
    <name evidence="30" type="ORF">phytr_8940</name>
</gene>
<dbReference type="KEGG" id="ptc:phytr_8940"/>
<keyword evidence="8" id="KW-0997">Cell inner membrane</keyword>
<dbReference type="GO" id="GO:0071555">
    <property type="term" value="P:cell wall organization"/>
    <property type="evidence" value="ECO:0007669"/>
    <property type="project" value="UniProtKB-KW"/>
</dbReference>
<dbReference type="EC" id="2.4.99.28" evidence="24"/>
<evidence type="ECO:0000313" key="30">
    <source>
        <dbReference type="EMBL" id="AVP87824.1"/>
    </source>
</evidence>
<evidence type="ECO:0000256" key="1">
    <source>
        <dbReference type="ARBA" id="ARBA00004249"/>
    </source>
</evidence>
<dbReference type="GO" id="GO:0008955">
    <property type="term" value="F:peptidoglycan glycosyltransferase activity"/>
    <property type="evidence" value="ECO:0007669"/>
    <property type="project" value="UniProtKB-EC"/>
</dbReference>
<dbReference type="GO" id="GO:0006508">
    <property type="term" value="P:proteolysis"/>
    <property type="evidence" value="ECO:0007669"/>
    <property type="project" value="UniProtKB-KW"/>
</dbReference>
<keyword evidence="22" id="KW-0961">Cell wall biogenesis/degradation</keyword>
<evidence type="ECO:0000256" key="7">
    <source>
        <dbReference type="ARBA" id="ARBA00022475"/>
    </source>
</evidence>
<evidence type="ECO:0000256" key="22">
    <source>
        <dbReference type="ARBA" id="ARBA00023316"/>
    </source>
</evidence>
<dbReference type="InterPro" id="IPR023346">
    <property type="entry name" value="Lysozyme-like_dom_sf"/>
</dbReference>
<dbReference type="PANTHER" id="PTHR32282:SF27">
    <property type="entry name" value="PENICILLIN-BINDING PROTEIN 1A"/>
    <property type="match status" value="1"/>
</dbReference>
<evidence type="ECO:0000256" key="12">
    <source>
        <dbReference type="ARBA" id="ARBA00022679"/>
    </source>
</evidence>
<evidence type="ECO:0000256" key="19">
    <source>
        <dbReference type="ARBA" id="ARBA00023136"/>
    </source>
</evidence>
<keyword evidence="17" id="KW-0573">Peptidoglycan synthesis</keyword>
<dbReference type="InterPro" id="IPR001460">
    <property type="entry name" value="PCN-bd_Tpept"/>
</dbReference>
<dbReference type="InterPro" id="IPR012338">
    <property type="entry name" value="Beta-lactam/transpept-like"/>
</dbReference>
<evidence type="ECO:0000256" key="23">
    <source>
        <dbReference type="ARBA" id="ARBA00034000"/>
    </source>
</evidence>
<evidence type="ECO:0000259" key="29">
    <source>
        <dbReference type="Pfam" id="PF17092"/>
    </source>
</evidence>
<dbReference type="InterPro" id="IPR050396">
    <property type="entry name" value="Glycosyltr_51/Transpeptidase"/>
</dbReference>
<dbReference type="GO" id="GO:0009002">
    <property type="term" value="F:serine-type D-Ala-D-Ala carboxypeptidase activity"/>
    <property type="evidence" value="ECO:0007669"/>
    <property type="project" value="UniProtKB-EC"/>
</dbReference>
<keyword evidence="11" id="KW-0328">Glycosyltransferase</keyword>
<comment type="pathway">
    <text evidence="26">Glycan biosynthesis.</text>
</comment>
<evidence type="ECO:0000256" key="25">
    <source>
        <dbReference type="ARBA" id="ARBA00049902"/>
    </source>
</evidence>
<keyword evidence="21" id="KW-0511">Multifunctional enzyme</keyword>
<dbReference type="SUPFAM" id="SSF53955">
    <property type="entry name" value="Lysozyme-like"/>
    <property type="match status" value="1"/>
</dbReference>
<dbReference type="PANTHER" id="PTHR32282">
    <property type="entry name" value="BINDING PROTEIN TRANSPEPTIDASE, PUTATIVE-RELATED"/>
    <property type="match status" value="1"/>
</dbReference>
<dbReference type="GO" id="GO:0046677">
    <property type="term" value="P:response to antibiotic"/>
    <property type="evidence" value="ECO:0007669"/>
    <property type="project" value="UniProtKB-KW"/>
</dbReference>
<evidence type="ECO:0000256" key="16">
    <source>
        <dbReference type="ARBA" id="ARBA00022968"/>
    </source>
</evidence>
<accession>A0A2P1P985</accession>
<comment type="similarity">
    <text evidence="4">In the N-terminal section; belongs to the glycosyltransferase 51 family.</text>
</comment>
<protein>
    <recommendedName>
        <fullName evidence="6">Penicillin-binding protein 1A</fullName>
        <ecNumber evidence="24">2.4.99.28</ecNumber>
        <ecNumber evidence="5">3.4.16.4</ecNumber>
    </recommendedName>
</protein>
<evidence type="ECO:0000259" key="27">
    <source>
        <dbReference type="Pfam" id="PF00905"/>
    </source>
</evidence>
<dbReference type="RefSeq" id="WP_106874668.1">
    <property type="nucleotide sequence ID" value="NZ_CP027845.1"/>
</dbReference>
<feature type="domain" description="Penicillin-binding protein OB-like" evidence="29">
    <location>
        <begin position="318"/>
        <end position="405"/>
    </location>
</feature>
<keyword evidence="16" id="KW-0735">Signal-anchor</keyword>
<keyword evidence="18" id="KW-1133">Transmembrane helix</keyword>
<organism evidence="30 31">
    <name type="scientific">Candidatus Phycorickettsia trachydisci</name>
    <dbReference type="NCBI Taxonomy" id="2115978"/>
    <lineage>
        <taxon>Bacteria</taxon>
        <taxon>Pseudomonadati</taxon>
        <taxon>Pseudomonadota</taxon>
        <taxon>Alphaproteobacteria</taxon>
        <taxon>Rickettsiales</taxon>
        <taxon>Rickettsiaceae</taxon>
        <taxon>Candidatus Phycorickettsia</taxon>
    </lineage>
</organism>
<evidence type="ECO:0000256" key="13">
    <source>
        <dbReference type="ARBA" id="ARBA00022692"/>
    </source>
</evidence>
<evidence type="ECO:0000256" key="10">
    <source>
        <dbReference type="ARBA" id="ARBA00022670"/>
    </source>
</evidence>
<evidence type="ECO:0000256" key="14">
    <source>
        <dbReference type="ARBA" id="ARBA00022801"/>
    </source>
</evidence>
<comment type="subcellular location">
    <subcellularLocation>
        <location evidence="1">Cell inner membrane</location>
        <topology evidence="1">Single-pass type II membrane protein</topology>
    </subcellularLocation>
</comment>
<dbReference type="Gene3D" id="3.40.710.10">
    <property type="entry name" value="DD-peptidase/beta-lactamase superfamily"/>
    <property type="match status" value="1"/>
</dbReference>
<evidence type="ECO:0000256" key="11">
    <source>
        <dbReference type="ARBA" id="ARBA00022676"/>
    </source>
</evidence>
<evidence type="ECO:0000256" key="5">
    <source>
        <dbReference type="ARBA" id="ARBA00012448"/>
    </source>
</evidence>
<dbReference type="EMBL" id="CP027845">
    <property type="protein sequence ID" value="AVP87824.1"/>
    <property type="molecule type" value="Genomic_DNA"/>
</dbReference>
<evidence type="ECO:0000256" key="2">
    <source>
        <dbReference type="ARBA" id="ARBA00004752"/>
    </source>
</evidence>
<name>A0A2P1P985_9RICK</name>
<dbReference type="NCBIfam" id="TIGR02074">
    <property type="entry name" value="PBP_1a_fam"/>
    <property type="match status" value="1"/>
</dbReference>
<dbReference type="GO" id="GO:0009252">
    <property type="term" value="P:peptidoglycan biosynthetic process"/>
    <property type="evidence" value="ECO:0007669"/>
    <property type="project" value="UniProtKB-UniPathway"/>
</dbReference>
<keyword evidence="31" id="KW-1185">Reference proteome</keyword>
<dbReference type="Gene3D" id="1.10.3810.10">
    <property type="entry name" value="Biosynthetic peptidoglycan transglycosylase-like"/>
    <property type="match status" value="1"/>
</dbReference>
<keyword evidence="20" id="KW-0046">Antibiotic resistance</keyword>
<evidence type="ECO:0000256" key="26">
    <source>
        <dbReference type="ARBA" id="ARBA00060592"/>
    </source>
</evidence>
<dbReference type="GO" id="GO:0030288">
    <property type="term" value="C:outer membrane-bounded periplasmic space"/>
    <property type="evidence" value="ECO:0007669"/>
    <property type="project" value="TreeGrafter"/>
</dbReference>
<dbReference type="GO" id="GO:0005886">
    <property type="term" value="C:plasma membrane"/>
    <property type="evidence" value="ECO:0007669"/>
    <property type="project" value="UniProtKB-SubCell"/>
</dbReference>
<keyword evidence="15" id="KW-0133">Cell shape</keyword>
<dbReference type="UniPathway" id="UPA00219"/>
<evidence type="ECO:0000256" key="4">
    <source>
        <dbReference type="ARBA" id="ARBA00007739"/>
    </source>
</evidence>
<sequence>MIKRIFQVLFFLSVCALGAAYLIFDHFSKNLPSYAELANYNPPSVTRIYSSDGKLLQEYAKERRVFVPIENIPVSLVQAFIAAEDKNFYSHHGIDITSLIRAIINNCIHFIQNKRMEGASTISQQVVKMFFLSPERSLKRKIKEAILSYKISQVYSKDKILELYLNQTFFGKGAYGVASAAKQYFNKPLEELDLGESALLAGLPKYPSLFRSDQNYAKAKARRDYVLRRMEEDGYISHESATRATSLPIILSKPLDKDRFQADGYAEVVRKQVIDMLGYDTFYKEGLTIITPLHSEYQKQAEKSFIWGIKRYDQTKGFRGPIIHLENIDNWQNDLKNAKIPKLHDDKIAVVLKVSKDQIKVGTLDDKTWNLQIPKWTATHGLRTGDVIAVTINDHSCTLSQIPEVEGAVIMMDTNTGKVLAMVSGYDSNTSKFDRATQAQRQPGSLIKPFIYLSALEYGIEPNTIIEDKPIEIYQGPGLPIYSPQNYGKTFLGPITFRTALEKSRNTVTVQLAKMVGLGNIAEIIKRYGINDDPQKFYSMALGSLETTLSKITSAYGGIANGCHKIKTHFIELIKDKHGNIIYKRDNRHYKTSVDQMPQLSYDPEYINLSDDASCYQIASLLKGAMERGTGASARSLNKVIAGKTGTTNDSLDAWFVGFTPKIVIGTYVGFDHPKTLGAKATGAGVALPIFVDIFKNAFKDEPSLDFKVPDSISLEYVNPHTGQKEQTDSSILEAFKKNLFLDENNDPFQKLEPNQKELENFDIY</sequence>
<dbReference type="Pfam" id="PF00905">
    <property type="entry name" value="Transpeptidase"/>
    <property type="match status" value="1"/>
</dbReference>
<dbReference type="GO" id="GO:0008658">
    <property type="term" value="F:penicillin binding"/>
    <property type="evidence" value="ECO:0007669"/>
    <property type="project" value="InterPro"/>
</dbReference>
<reference evidence="30 31" key="1">
    <citation type="submission" date="2018-03" db="EMBL/GenBank/DDBJ databases">
        <title>A gene transfer event suggests a long-term partnership between eustigmatophyte algae and a novel lineage of endosymbiotic bacteria.</title>
        <authorList>
            <person name="Yurchenko T."/>
            <person name="Sevcikova T."/>
            <person name="Pribyl P."/>
            <person name="El Karkouri K."/>
            <person name="Klimes V."/>
            <person name="Amaral R."/>
            <person name="Zbrankova V."/>
            <person name="Kim E."/>
            <person name="Raoult D."/>
            <person name="Santos L.M.A."/>
            <person name="Elias M."/>
        </authorList>
    </citation>
    <scope>NUCLEOTIDE SEQUENCE [LARGE SCALE GENOMIC DNA]</scope>
    <source>
        <strain evidence="30">CCALA 838</strain>
    </source>
</reference>
<evidence type="ECO:0000313" key="31">
    <source>
        <dbReference type="Proteomes" id="UP000241762"/>
    </source>
</evidence>
<keyword evidence="12" id="KW-0808">Transferase</keyword>
<dbReference type="InterPro" id="IPR031376">
    <property type="entry name" value="PCB_OB"/>
</dbReference>
<dbReference type="AlphaFoldDB" id="A0A2P1P985"/>
<comment type="similarity">
    <text evidence="3">In the C-terminal section; belongs to the transpeptidase family.</text>
</comment>
<dbReference type="InterPro" id="IPR036950">
    <property type="entry name" value="PBP_transglycosylase"/>
</dbReference>
<comment type="catalytic activity">
    <reaction evidence="25">
        <text>[GlcNAc-(1-&gt;4)-Mur2Ac(oyl-L-Ala-gamma-D-Glu-L-Lys-D-Ala-D-Ala)](n)-di-trans,octa-cis-undecaprenyl diphosphate + beta-D-GlcNAc-(1-&gt;4)-Mur2Ac(oyl-L-Ala-gamma-D-Glu-L-Lys-D-Ala-D-Ala)-di-trans,octa-cis-undecaprenyl diphosphate = [GlcNAc-(1-&gt;4)-Mur2Ac(oyl-L-Ala-gamma-D-Glu-L-Lys-D-Ala-D-Ala)](n+1)-di-trans,octa-cis-undecaprenyl diphosphate + di-trans,octa-cis-undecaprenyl diphosphate + H(+)</text>
        <dbReference type="Rhea" id="RHEA:23708"/>
        <dbReference type="Rhea" id="RHEA-COMP:9602"/>
        <dbReference type="Rhea" id="RHEA-COMP:9603"/>
        <dbReference type="ChEBI" id="CHEBI:15378"/>
        <dbReference type="ChEBI" id="CHEBI:58405"/>
        <dbReference type="ChEBI" id="CHEBI:60033"/>
        <dbReference type="ChEBI" id="CHEBI:78435"/>
        <dbReference type="EC" id="2.4.99.28"/>
    </reaction>
</comment>
<evidence type="ECO:0000256" key="6">
    <source>
        <dbReference type="ARBA" id="ARBA00018638"/>
    </source>
</evidence>
<comment type="catalytic activity">
    <reaction evidence="23">
        <text>Preferential cleavage: (Ac)2-L-Lys-D-Ala-|-D-Ala. Also transpeptidation of peptidyl-alanyl moieties that are N-acyl substituents of D-alanine.</text>
        <dbReference type="EC" id="3.4.16.4"/>
    </reaction>
</comment>
<keyword evidence="10" id="KW-0645">Protease</keyword>
<dbReference type="Proteomes" id="UP000241762">
    <property type="component" value="Chromosome"/>
</dbReference>
<evidence type="ECO:0000256" key="21">
    <source>
        <dbReference type="ARBA" id="ARBA00023268"/>
    </source>
</evidence>
<feature type="domain" description="Glycosyl transferase family 51" evidence="28">
    <location>
        <begin position="53"/>
        <end position="231"/>
    </location>
</feature>
<keyword evidence="13" id="KW-0812">Transmembrane</keyword>
<keyword evidence="7" id="KW-1003">Cell membrane</keyword>
<evidence type="ECO:0000256" key="24">
    <source>
        <dbReference type="ARBA" id="ARBA00044770"/>
    </source>
</evidence>
<dbReference type="EC" id="3.4.16.4" evidence="5"/>
<feature type="domain" description="Penicillin-binding protein transpeptidase" evidence="27">
    <location>
        <begin position="407"/>
        <end position="695"/>
    </location>
</feature>
<dbReference type="GO" id="GO:0008360">
    <property type="term" value="P:regulation of cell shape"/>
    <property type="evidence" value="ECO:0007669"/>
    <property type="project" value="UniProtKB-KW"/>
</dbReference>
<keyword evidence="9" id="KW-0121">Carboxypeptidase</keyword>
<evidence type="ECO:0000256" key="20">
    <source>
        <dbReference type="ARBA" id="ARBA00023251"/>
    </source>
</evidence>
<dbReference type="SUPFAM" id="SSF56601">
    <property type="entry name" value="beta-lactamase/transpeptidase-like"/>
    <property type="match status" value="1"/>
</dbReference>
<dbReference type="FunFam" id="1.10.3810.10:FF:000003">
    <property type="entry name" value="Penicillin-binding protein 1a"/>
    <property type="match status" value="1"/>
</dbReference>
<evidence type="ECO:0000256" key="3">
    <source>
        <dbReference type="ARBA" id="ARBA00007090"/>
    </source>
</evidence>
<evidence type="ECO:0000256" key="9">
    <source>
        <dbReference type="ARBA" id="ARBA00022645"/>
    </source>
</evidence>
<dbReference type="OrthoDB" id="9766909at2"/>
<evidence type="ECO:0000256" key="8">
    <source>
        <dbReference type="ARBA" id="ARBA00022519"/>
    </source>
</evidence>